<dbReference type="Gene3D" id="1.20.1300.10">
    <property type="entry name" value="Fumarate reductase/succinate dehydrogenase, transmembrane subunit"/>
    <property type="match status" value="1"/>
</dbReference>
<dbReference type="InterPro" id="IPR011138">
    <property type="entry name" value="Cytochrome_b-558"/>
</dbReference>
<keyword evidence="7 8" id="KW-0472">Membrane</keyword>
<dbReference type="InterPro" id="IPR034804">
    <property type="entry name" value="SQR/QFR_C/D"/>
</dbReference>
<name>A0A1H5NCJ0_9MICO</name>
<dbReference type="GO" id="GO:0016020">
    <property type="term" value="C:membrane"/>
    <property type="evidence" value="ECO:0007669"/>
    <property type="project" value="UniProtKB-SubCell"/>
</dbReference>
<dbReference type="EMBL" id="FNTX01000002">
    <property type="protein sequence ID" value="SEE99372.1"/>
    <property type="molecule type" value="Genomic_DNA"/>
</dbReference>
<proteinExistence type="predicted"/>
<dbReference type="CDD" id="cd03498">
    <property type="entry name" value="SQR_TypeB_2_TM"/>
    <property type="match status" value="1"/>
</dbReference>
<keyword evidence="6" id="KW-0408">Iron</keyword>
<evidence type="ECO:0000256" key="1">
    <source>
        <dbReference type="ARBA" id="ARBA00004370"/>
    </source>
</evidence>
<feature type="transmembrane region" description="Helical" evidence="8">
    <location>
        <begin position="20"/>
        <end position="38"/>
    </location>
</feature>
<keyword evidence="3 8" id="KW-0812">Transmembrane</keyword>
<evidence type="ECO:0000256" key="5">
    <source>
        <dbReference type="ARBA" id="ARBA00022989"/>
    </source>
</evidence>
<dbReference type="STRING" id="648782.SAMN04488554_4202"/>
<organism evidence="9 10">
    <name type="scientific">Ruania alba</name>
    <dbReference type="NCBI Taxonomy" id="648782"/>
    <lineage>
        <taxon>Bacteria</taxon>
        <taxon>Bacillati</taxon>
        <taxon>Actinomycetota</taxon>
        <taxon>Actinomycetes</taxon>
        <taxon>Micrococcales</taxon>
        <taxon>Ruaniaceae</taxon>
        <taxon>Ruania</taxon>
    </lineage>
</organism>
<evidence type="ECO:0000256" key="4">
    <source>
        <dbReference type="ARBA" id="ARBA00022723"/>
    </source>
</evidence>
<evidence type="ECO:0000313" key="9">
    <source>
        <dbReference type="EMBL" id="SEE99372.1"/>
    </source>
</evidence>
<evidence type="ECO:0000256" key="6">
    <source>
        <dbReference type="ARBA" id="ARBA00023004"/>
    </source>
</evidence>
<keyword evidence="2" id="KW-0349">Heme</keyword>
<reference evidence="10" key="1">
    <citation type="submission" date="2016-10" db="EMBL/GenBank/DDBJ databases">
        <authorList>
            <person name="Varghese N."/>
            <person name="Submissions S."/>
        </authorList>
    </citation>
    <scope>NUCLEOTIDE SEQUENCE [LARGE SCALE GENOMIC DNA]</scope>
    <source>
        <strain evidence="10">DSM 21368</strain>
    </source>
</reference>
<comment type="subcellular location">
    <subcellularLocation>
        <location evidence="1">Membrane</location>
    </subcellularLocation>
</comment>
<keyword evidence="10" id="KW-1185">Reference proteome</keyword>
<gene>
    <name evidence="9" type="ORF">SAMN04488554_4202</name>
</gene>
<keyword evidence="5 8" id="KW-1133">Transmembrane helix</keyword>
<evidence type="ECO:0000256" key="2">
    <source>
        <dbReference type="ARBA" id="ARBA00022617"/>
    </source>
</evidence>
<protein>
    <submittedName>
        <fullName evidence="9">Succinate dehydrogenase subunit C</fullName>
    </submittedName>
</protein>
<evidence type="ECO:0000256" key="7">
    <source>
        <dbReference type="ARBA" id="ARBA00023136"/>
    </source>
</evidence>
<accession>A0A1H5NCJ0</accession>
<feature type="transmembrane region" description="Helical" evidence="8">
    <location>
        <begin position="171"/>
        <end position="191"/>
    </location>
</feature>
<dbReference type="RefSeq" id="WP_217632525.1">
    <property type="nucleotide sequence ID" value="NZ_FNTX01000002.1"/>
</dbReference>
<dbReference type="AlphaFoldDB" id="A0A1H5NCJ0"/>
<evidence type="ECO:0000256" key="3">
    <source>
        <dbReference type="ARBA" id="ARBA00022692"/>
    </source>
</evidence>
<dbReference type="InterPro" id="IPR000701">
    <property type="entry name" value="SuccDH_FuR_B_TM-su"/>
</dbReference>
<dbReference type="NCBIfam" id="TIGR02046">
    <property type="entry name" value="sdhC_b558_fam"/>
    <property type="match status" value="1"/>
</dbReference>
<dbReference type="GO" id="GO:0046872">
    <property type="term" value="F:metal ion binding"/>
    <property type="evidence" value="ECO:0007669"/>
    <property type="project" value="UniProtKB-KW"/>
</dbReference>
<evidence type="ECO:0000313" key="10">
    <source>
        <dbReference type="Proteomes" id="UP000199220"/>
    </source>
</evidence>
<dbReference type="Pfam" id="PF01127">
    <property type="entry name" value="Sdh_cyt"/>
    <property type="match status" value="1"/>
</dbReference>
<sequence length="240" mass="26292">MATRTENSTSRIPVWRSTVVLKAAMAVSGLVLVGYLLAHMYGNLKVFAGQEAFDEYAHHLRELGEPMLPYAGALWIIRVVLLAAIGAHIYSAVTLWRRSRAATGGQGGNRYASSKAKRGSQRSYASFTMRWGGVVIVLFVIYHLMHFTWNTVAPGGASDSPYERVVNGFEIWWVVLSYTIALLAVGFHLRHGVWASLASLGANTSPRRRRQLNILATVVAAVITVGFLLPPFGIFFGLVG</sequence>
<feature type="transmembrane region" description="Helical" evidence="8">
    <location>
        <begin position="70"/>
        <end position="90"/>
    </location>
</feature>
<dbReference type="Proteomes" id="UP000199220">
    <property type="component" value="Unassembled WGS sequence"/>
</dbReference>
<keyword evidence="4" id="KW-0479">Metal-binding</keyword>
<evidence type="ECO:0000256" key="8">
    <source>
        <dbReference type="SAM" id="Phobius"/>
    </source>
</evidence>
<feature type="transmembrane region" description="Helical" evidence="8">
    <location>
        <begin position="212"/>
        <end position="239"/>
    </location>
</feature>
<feature type="transmembrane region" description="Helical" evidence="8">
    <location>
        <begin position="127"/>
        <end position="145"/>
    </location>
</feature>
<dbReference type="SUPFAM" id="SSF81343">
    <property type="entry name" value="Fumarate reductase respiratory complex transmembrane subunits"/>
    <property type="match status" value="1"/>
</dbReference>